<keyword evidence="2" id="KW-1185">Reference proteome</keyword>
<dbReference type="EMBL" id="JAPJZH010000009">
    <property type="protein sequence ID" value="MDA4846784.1"/>
    <property type="molecule type" value="Genomic_DNA"/>
</dbReference>
<evidence type="ECO:0008006" key="3">
    <source>
        <dbReference type="Google" id="ProtNLM"/>
    </source>
</evidence>
<name>A0ABT4VPZ8_9HYPH</name>
<proteinExistence type="predicted"/>
<organism evidence="1 2">
    <name type="scientific">Hoeflea poritis</name>
    <dbReference type="NCBI Taxonomy" id="2993659"/>
    <lineage>
        <taxon>Bacteria</taxon>
        <taxon>Pseudomonadati</taxon>
        <taxon>Pseudomonadota</taxon>
        <taxon>Alphaproteobacteria</taxon>
        <taxon>Hyphomicrobiales</taxon>
        <taxon>Rhizobiaceae</taxon>
        <taxon>Hoeflea</taxon>
    </lineage>
</organism>
<evidence type="ECO:0000313" key="2">
    <source>
        <dbReference type="Proteomes" id="UP001148313"/>
    </source>
</evidence>
<comment type="caution">
    <text evidence="1">The sequence shown here is derived from an EMBL/GenBank/DDBJ whole genome shotgun (WGS) entry which is preliminary data.</text>
</comment>
<dbReference type="RefSeq" id="WP_271090574.1">
    <property type="nucleotide sequence ID" value="NZ_JAPJZH010000009.1"/>
</dbReference>
<gene>
    <name evidence="1" type="ORF">OOZ53_15590</name>
</gene>
<evidence type="ECO:0000313" key="1">
    <source>
        <dbReference type="EMBL" id="MDA4846784.1"/>
    </source>
</evidence>
<sequence length="215" mass="24381">MTTQATVGHTQLSLEDRPLVICDVDEVVLEFLTPFNAFLNANGFELLPRSFRLTGNIIGLDDGETAEKETCRELLERFFFEQLDWQTPTSDVETVLSNLADTADIIFLSAMPPHHYDIRRTLLDRHGLNYPLVATNEEKGPLIREIHAERELPLIFVDDMAYNLHSAKKHAPSAHAIYYMSNATFRSMAPHPGDDVVEAEDWPHIEQIIRAHMGA</sequence>
<protein>
    <recommendedName>
        <fullName evidence="3">HAD family hydrolase</fullName>
    </recommendedName>
</protein>
<reference evidence="1" key="1">
    <citation type="submission" date="2022-11" db="EMBL/GenBank/DDBJ databases">
        <title>Hoeflea poritis sp. nov., isolated from scleractinian coral Porites lutea.</title>
        <authorList>
            <person name="Zhang G."/>
            <person name="Wei Q."/>
            <person name="Cai L."/>
        </authorList>
    </citation>
    <scope>NUCLEOTIDE SEQUENCE</scope>
    <source>
        <strain evidence="1">E7-10</strain>
    </source>
</reference>
<dbReference type="Proteomes" id="UP001148313">
    <property type="component" value="Unassembled WGS sequence"/>
</dbReference>
<accession>A0ABT4VPZ8</accession>